<sequence length="104" mass="11189">MTTTETTVSCRKEDVLSFRKLGSMPYPDYLTCPVFGEGDEIHLAHQLAARPDWDEAVTITTKQPVDPATLKKVPALVIEAIKDPNGDITGAGAASGIRRPARPA</sequence>
<reference evidence="1" key="1">
    <citation type="submission" date="2021-10" db="EMBL/GenBank/DDBJ databases">
        <title>Streptomyces nigrumlapis sp.nov.,an antimicrobial producing actinobacterium isolated from Black Gobi rocks.</title>
        <authorList>
            <person name="Wen Y."/>
            <person name="Zhang W."/>
            <person name="Liu X.G."/>
        </authorList>
    </citation>
    <scope>NUCLEOTIDE SEQUENCE</scope>
    <source>
        <strain evidence="1">ST13-2-2</strain>
    </source>
</reference>
<keyword evidence="2" id="KW-1185">Reference proteome</keyword>
<dbReference type="EMBL" id="CP086322">
    <property type="protein sequence ID" value="UQA97039.1"/>
    <property type="molecule type" value="Genomic_DNA"/>
</dbReference>
<evidence type="ECO:0000313" key="1">
    <source>
        <dbReference type="EMBL" id="UQA97039.1"/>
    </source>
</evidence>
<organism evidence="1 2">
    <name type="scientific">Streptomyces halobius</name>
    <dbReference type="NCBI Taxonomy" id="2879846"/>
    <lineage>
        <taxon>Bacteria</taxon>
        <taxon>Bacillati</taxon>
        <taxon>Actinomycetota</taxon>
        <taxon>Actinomycetes</taxon>
        <taxon>Kitasatosporales</taxon>
        <taxon>Streptomycetaceae</taxon>
        <taxon>Streptomyces</taxon>
    </lineage>
</organism>
<accession>A0ABY4MGW2</accession>
<protein>
    <submittedName>
        <fullName evidence="1">Uncharacterized protein</fullName>
    </submittedName>
</protein>
<gene>
    <name evidence="1" type="ORF">K9S39_38825</name>
</gene>
<proteinExistence type="predicted"/>
<evidence type="ECO:0000313" key="2">
    <source>
        <dbReference type="Proteomes" id="UP000830115"/>
    </source>
</evidence>
<dbReference type="Proteomes" id="UP000830115">
    <property type="component" value="Chromosome"/>
</dbReference>
<name>A0ABY4MGW2_9ACTN</name>